<evidence type="ECO:0000256" key="4">
    <source>
        <dbReference type="ARBA" id="ARBA00022825"/>
    </source>
</evidence>
<gene>
    <name evidence="9" type="ORF">F5X68DRAFT_131284</name>
</gene>
<keyword evidence="3 6" id="KW-0378">Hydrolase</keyword>
<protein>
    <submittedName>
        <fullName evidence="9">Trypsin</fullName>
    </submittedName>
</protein>
<dbReference type="PANTHER" id="PTHR24276">
    <property type="entry name" value="POLYSERASE-RELATED"/>
    <property type="match status" value="1"/>
</dbReference>
<dbReference type="PRINTS" id="PR00722">
    <property type="entry name" value="CHYMOTRYPSIN"/>
</dbReference>
<dbReference type="Proteomes" id="UP000770015">
    <property type="component" value="Unassembled WGS sequence"/>
</dbReference>
<dbReference type="InterPro" id="IPR009003">
    <property type="entry name" value="Peptidase_S1_PA"/>
</dbReference>
<feature type="chain" id="PRO_5040321532" evidence="7">
    <location>
        <begin position="19"/>
        <end position="270"/>
    </location>
</feature>
<dbReference type="Gene3D" id="2.40.10.10">
    <property type="entry name" value="Trypsin-like serine proteases"/>
    <property type="match status" value="2"/>
</dbReference>
<feature type="domain" description="Peptidase S1" evidence="8">
    <location>
        <begin position="32"/>
        <end position="270"/>
    </location>
</feature>
<evidence type="ECO:0000313" key="10">
    <source>
        <dbReference type="Proteomes" id="UP000770015"/>
    </source>
</evidence>
<dbReference type="AlphaFoldDB" id="A0A9P8VF71"/>
<dbReference type="GO" id="GO:0006508">
    <property type="term" value="P:proteolysis"/>
    <property type="evidence" value="ECO:0007669"/>
    <property type="project" value="UniProtKB-KW"/>
</dbReference>
<proteinExistence type="inferred from homology"/>
<evidence type="ECO:0000259" key="8">
    <source>
        <dbReference type="PROSITE" id="PS50240"/>
    </source>
</evidence>
<evidence type="ECO:0000256" key="2">
    <source>
        <dbReference type="ARBA" id="ARBA00022670"/>
    </source>
</evidence>
<reference evidence="9" key="1">
    <citation type="journal article" date="2021" name="Nat. Commun.">
        <title>Genetic determinants of endophytism in the Arabidopsis root mycobiome.</title>
        <authorList>
            <person name="Mesny F."/>
            <person name="Miyauchi S."/>
            <person name="Thiergart T."/>
            <person name="Pickel B."/>
            <person name="Atanasova L."/>
            <person name="Karlsson M."/>
            <person name="Huettel B."/>
            <person name="Barry K.W."/>
            <person name="Haridas S."/>
            <person name="Chen C."/>
            <person name="Bauer D."/>
            <person name="Andreopoulos W."/>
            <person name="Pangilinan J."/>
            <person name="LaButti K."/>
            <person name="Riley R."/>
            <person name="Lipzen A."/>
            <person name="Clum A."/>
            <person name="Drula E."/>
            <person name="Henrissat B."/>
            <person name="Kohler A."/>
            <person name="Grigoriev I.V."/>
            <person name="Martin F.M."/>
            <person name="Hacquard S."/>
        </authorList>
    </citation>
    <scope>NUCLEOTIDE SEQUENCE</scope>
    <source>
        <strain evidence="9">MPI-SDFR-AT-0117</strain>
    </source>
</reference>
<keyword evidence="2 6" id="KW-0645">Protease</keyword>
<keyword evidence="4 6" id="KW-0720">Serine protease</keyword>
<evidence type="ECO:0000256" key="7">
    <source>
        <dbReference type="SAM" id="SignalP"/>
    </source>
</evidence>
<dbReference type="InterPro" id="IPR033116">
    <property type="entry name" value="TRYPSIN_SER"/>
</dbReference>
<dbReference type="SMART" id="SM00020">
    <property type="entry name" value="Tryp_SPc"/>
    <property type="match status" value="1"/>
</dbReference>
<dbReference type="SUPFAM" id="SSF50494">
    <property type="entry name" value="Trypsin-like serine proteases"/>
    <property type="match status" value="1"/>
</dbReference>
<dbReference type="GO" id="GO:0004252">
    <property type="term" value="F:serine-type endopeptidase activity"/>
    <property type="evidence" value="ECO:0007669"/>
    <property type="project" value="InterPro"/>
</dbReference>
<evidence type="ECO:0000256" key="1">
    <source>
        <dbReference type="ARBA" id="ARBA00007664"/>
    </source>
</evidence>
<evidence type="ECO:0000256" key="6">
    <source>
        <dbReference type="RuleBase" id="RU363034"/>
    </source>
</evidence>
<dbReference type="InterPro" id="IPR043504">
    <property type="entry name" value="Peptidase_S1_PA_chymotrypsin"/>
</dbReference>
<comment type="caution">
    <text evidence="9">The sequence shown here is derived from an EMBL/GenBank/DDBJ whole genome shotgun (WGS) entry which is preliminary data.</text>
</comment>
<organism evidence="9 10">
    <name type="scientific">Plectosphaerella plurivora</name>
    <dbReference type="NCBI Taxonomy" id="936078"/>
    <lineage>
        <taxon>Eukaryota</taxon>
        <taxon>Fungi</taxon>
        <taxon>Dikarya</taxon>
        <taxon>Ascomycota</taxon>
        <taxon>Pezizomycotina</taxon>
        <taxon>Sordariomycetes</taxon>
        <taxon>Hypocreomycetidae</taxon>
        <taxon>Glomerellales</taxon>
        <taxon>Plectosphaerellaceae</taxon>
        <taxon>Plectosphaerella</taxon>
    </lineage>
</organism>
<evidence type="ECO:0000256" key="3">
    <source>
        <dbReference type="ARBA" id="ARBA00022801"/>
    </source>
</evidence>
<dbReference type="PANTHER" id="PTHR24276:SF98">
    <property type="entry name" value="FI18310P1-RELATED"/>
    <property type="match status" value="1"/>
</dbReference>
<evidence type="ECO:0000313" key="9">
    <source>
        <dbReference type="EMBL" id="KAH6689699.1"/>
    </source>
</evidence>
<keyword evidence="5" id="KW-1015">Disulfide bond</keyword>
<dbReference type="PROSITE" id="PS00134">
    <property type="entry name" value="TRYPSIN_HIS"/>
    <property type="match status" value="1"/>
</dbReference>
<keyword evidence="10" id="KW-1185">Reference proteome</keyword>
<evidence type="ECO:0000256" key="5">
    <source>
        <dbReference type="ARBA" id="ARBA00023157"/>
    </source>
</evidence>
<dbReference type="InterPro" id="IPR001254">
    <property type="entry name" value="Trypsin_dom"/>
</dbReference>
<dbReference type="PROSITE" id="PS00135">
    <property type="entry name" value="TRYPSIN_SER"/>
    <property type="match status" value="1"/>
</dbReference>
<dbReference type="OrthoDB" id="6380398at2759"/>
<feature type="signal peptide" evidence="7">
    <location>
        <begin position="1"/>
        <end position="18"/>
    </location>
</feature>
<dbReference type="CDD" id="cd00190">
    <property type="entry name" value="Tryp_SPc"/>
    <property type="match status" value="1"/>
</dbReference>
<dbReference type="InterPro" id="IPR018114">
    <property type="entry name" value="TRYPSIN_HIS"/>
</dbReference>
<dbReference type="InterPro" id="IPR050430">
    <property type="entry name" value="Peptidase_S1"/>
</dbReference>
<accession>A0A9P8VF71</accession>
<keyword evidence="7" id="KW-0732">Signal</keyword>
<dbReference type="InterPro" id="IPR001314">
    <property type="entry name" value="Peptidase_S1A"/>
</dbReference>
<dbReference type="Pfam" id="PF00089">
    <property type="entry name" value="Trypsin"/>
    <property type="match status" value="1"/>
</dbReference>
<dbReference type="EMBL" id="JAGSXJ010000007">
    <property type="protein sequence ID" value="KAH6689699.1"/>
    <property type="molecule type" value="Genomic_DNA"/>
</dbReference>
<comment type="similarity">
    <text evidence="1">Belongs to the peptidase S1 family.</text>
</comment>
<name>A0A9P8VF71_9PEZI</name>
<sequence length="270" mass="28485">MFLKSLVATSVLASAVLASPAAQKDEFQRRKIIGGELAEEDDFPFIVSLQLGGSHNCGGSLLNSDTVLTAAHCGLESEAANMTIRAGSLNQKTGGIVVPVASITHHPGWADESEQTDIAIWKLEQALPNVAAISYASILQEGSDPVPGTMATVAGWYVQTGPGDVLPDIESGSDLLMKVEVPILARDTCRLWHANLSQVVNVTNDMVCAGLAEGGRDSCFGDSGGPLIDSRSRNLIGIVSWGGLICAAVEQPGVYTRIDSLRSWINKFLP</sequence>
<dbReference type="FunFam" id="2.40.10.10:FF:000073">
    <property type="entry name" value="Trypsin alpha"/>
    <property type="match status" value="1"/>
</dbReference>
<dbReference type="PROSITE" id="PS50240">
    <property type="entry name" value="TRYPSIN_DOM"/>
    <property type="match status" value="1"/>
</dbReference>